<dbReference type="AlphaFoldDB" id="A0A7X6N4J3"/>
<dbReference type="Pfam" id="PF05014">
    <property type="entry name" value="Nuc_deoxyrib_tr"/>
    <property type="match status" value="1"/>
</dbReference>
<evidence type="ECO:0000313" key="2">
    <source>
        <dbReference type="Proteomes" id="UP000549765"/>
    </source>
</evidence>
<keyword evidence="2" id="KW-1185">Reference proteome</keyword>
<reference evidence="1 2" key="1">
    <citation type="submission" date="2020-04" db="EMBL/GenBank/DDBJ databases">
        <title>MicrobeNet Type strains.</title>
        <authorList>
            <person name="Nicholson A.C."/>
        </authorList>
    </citation>
    <scope>NUCLEOTIDE SEQUENCE [LARGE SCALE GENOMIC DNA]</scope>
    <source>
        <strain evidence="1 2">CCUG 61472</strain>
    </source>
</reference>
<protein>
    <submittedName>
        <fullName evidence="1">Nucleoside 2-deoxyribosyltransferase</fullName>
    </submittedName>
</protein>
<dbReference type="GO" id="GO:0016740">
    <property type="term" value="F:transferase activity"/>
    <property type="evidence" value="ECO:0007669"/>
    <property type="project" value="UniProtKB-KW"/>
</dbReference>
<dbReference type="SUPFAM" id="SSF52309">
    <property type="entry name" value="N-(deoxy)ribosyltransferase-like"/>
    <property type="match status" value="1"/>
</dbReference>
<dbReference type="PANTHER" id="PTHR15364:SF0">
    <property type="entry name" value="2'-DEOXYNUCLEOSIDE 5'-PHOSPHATE N-HYDROLASE 1"/>
    <property type="match status" value="1"/>
</dbReference>
<sequence>MTTDFKSRIYLAGPFFSDAQNARLDEVAALLASNPTVGYVFEPVKHQQDEIVAEYGNGSLEEAMKTKEWQDATYQGDIQGINQANAVVAMLDFDIENGNVRPDEGTMFEIGYAIALRKPVIIVQYTQDEEPLNLMLAGSYTGFFWGQEDIQKLATYDFVNFPKHLVDKRVF</sequence>
<dbReference type="InterPro" id="IPR051239">
    <property type="entry name" value="2'-dNMP_N-hydrolase"/>
</dbReference>
<dbReference type="GO" id="GO:0009159">
    <property type="term" value="P:deoxyribonucleoside monophosphate catabolic process"/>
    <property type="evidence" value="ECO:0007669"/>
    <property type="project" value="TreeGrafter"/>
</dbReference>
<name>A0A7X6N4J3_9LACO</name>
<dbReference type="Gene3D" id="3.40.50.450">
    <property type="match status" value="1"/>
</dbReference>
<dbReference type="GO" id="GO:0070694">
    <property type="term" value="F:5-hydroxymethyl-dUMP N-hydrolase activity"/>
    <property type="evidence" value="ECO:0007669"/>
    <property type="project" value="TreeGrafter"/>
</dbReference>
<proteinExistence type="predicted"/>
<dbReference type="InterPro" id="IPR007710">
    <property type="entry name" value="Nucleoside_deoxyribTrfase"/>
</dbReference>
<organism evidence="1 2">
    <name type="scientific">Periweissella fabalis</name>
    <dbReference type="NCBI Taxonomy" id="1070421"/>
    <lineage>
        <taxon>Bacteria</taxon>
        <taxon>Bacillati</taxon>
        <taxon>Bacillota</taxon>
        <taxon>Bacilli</taxon>
        <taxon>Lactobacillales</taxon>
        <taxon>Lactobacillaceae</taxon>
        <taxon>Periweissella</taxon>
    </lineage>
</organism>
<dbReference type="PANTHER" id="PTHR15364">
    <property type="entry name" value="2'-DEOXYNUCLEOSIDE 5'-PHOSPHATE N-HYDROLASE 1"/>
    <property type="match status" value="1"/>
</dbReference>
<keyword evidence="1" id="KW-0808">Transferase</keyword>
<gene>
    <name evidence="1" type="ORF">HF964_03125</name>
</gene>
<dbReference type="Proteomes" id="UP000549765">
    <property type="component" value="Unassembled WGS sequence"/>
</dbReference>
<dbReference type="EMBL" id="JAAXPN010000002">
    <property type="protein sequence ID" value="NKZ23800.1"/>
    <property type="molecule type" value="Genomic_DNA"/>
</dbReference>
<comment type="caution">
    <text evidence="1">The sequence shown here is derived from an EMBL/GenBank/DDBJ whole genome shotgun (WGS) entry which is preliminary data.</text>
</comment>
<evidence type="ECO:0000313" key="1">
    <source>
        <dbReference type="EMBL" id="NKZ23800.1"/>
    </source>
</evidence>
<dbReference type="RefSeq" id="WP_168721601.1">
    <property type="nucleotide sequence ID" value="NZ_JAAXPN010000002.1"/>
</dbReference>
<accession>A0A7X6N4J3</accession>